<evidence type="ECO:0000256" key="4">
    <source>
        <dbReference type="ARBA" id="ARBA00023002"/>
    </source>
</evidence>
<dbReference type="PANTHER" id="PTHR19372">
    <property type="entry name" value="SULFITE REDUCTASE"/>
    <property type="match status" value="1"/>
</dbReference>
<feature type="domain" description="Oxidoreductase molybdopterin-binding" evidence="5">
    <location>
        <begin position="150"/>
        <end position="331"/>
    </location>
</feature>
<evidence type="ECO:0008006" key="9">
    <source>
        <dbReference type="Google" id="ProtNLM"/>
    </source>
</evidence>
<dbReference type="Pfam" id="PF03404">
    <property type="entry name" value="Mo-co_dimer"/>
    <property type="match status" value="1"/>
</dbReference>
<dbReference type="Proteomes" id="UP000664203">
    <property type="component" value="Unassembled WGS sequence"/>
</dbReference>
<feature type="domain" description="Moybdenum cofactor oxidoreductase dimerisation" evidence="6">
    <location>
        <begin position="357"/>
        <end position="477"/>
    </location>
</feature>
<dbReference type="AlphaFoldDB" id="A0A8H3F0K8"/>
<dbReference type="OrthoDB" id="10051395at2759"/>
<dbReference type="GO" id="GO:0030151">
    <property type="term" value="F:molybdenum ion binding"/>
    <property type="evidence" value="ECO:0007669"/>
    <property type="project" value="InterPro"/>
</dbReference>
<sequence>MLGENVDALHEHQPELPKRSELLLPKPDNVYFAEEQKGWHGYVEWEKYPDKARRAAEILSKHKFASVPEFQLKPLPGTNPRIQGVRWKQYHAALGPTLENLPRESWDIVKEEKAKDMIHVLDFPYNGEPPRDRLVGSTLTRNEDHFVRNHGGIPIISEDEYCLDIGGMVNNPTRLTLKDLKNENLFPRQTSVVTIQCSGTRRIEQIQEYPGDGDELINAPWGEGAIGTARWTGVSLKKVLKHCGGLKEGAGHLEFMGVDTYFKKGQVYNYVVSVPWRKVRIHEVMLAWEMNGKPLPKIHGYPLRAVVFGYIGARSVKWLARITAISHASTAPVQKKEYLYYTPQAGKHNASYSSGFSIQDMPVASAIISPIDKAVIIHDGTIKIRGWAYSGGGHWPERVEVSGDGGSVWYETPYEKLSPKYFHAWRLWEIDLPVDAEGWLELVARCWDNALNTQPTYVRSTWNWDLHVTSSCHRIKVFSVNRSKPATAKRLKRLEQEGIDFHPITKPLEIDLESDEEYETEMQRRGGRDPEE</sequence>
<keyword evidence="2" id="KW-0500">Molybdenum</keyword>
<gene>
    <name evidence="7" type="ORF">ALECFALPRED_010968</name>
</gene>
<dbReference type="Gene3D" id="3.90.420.10">
    <property type="entry name" value="Oxidoreductase, molybdopterin-binding domain"/>
    <property type="match status" value="1"/>
</dbReference>
<dbReference type="GO" id="GO:0020037">
    <property type="term" value="F:heme binding"/>
    <property type="evidence" value="ECO:0007669"/>
    <property type="project" value="TreeGrafter"/>
</dbReference>
<dbReference type="InterPro" id="IPR000572">
    <property type="entry name" value="OxRdtase_Mopterin-bd_dom"/>
</dbReference>
<dbReference type="GO" id="GO:0008482">
    <property type="term" value="F:sulfite oxidase activity"/>
    <property type="evidence" value="ECO:0007669"/>
    <property type="project" value="TreeGrafter"/>
</dbReference>
<evidence type="ECO:0000313" key="7">
    <source>
        <dbReference type="EMBL" id="CAF9917051.1"/>
    </source>
</evidence>
<organism evidence="7 8">
    <name type="scientific">Alectoria fallacina</name>
    <dbReference type="NCBI Taxonomy" id="1903189"/>
    <lineage>
        <taxon>Eukaryota</taxon>
        <taxon>Fungi</taxon>
        <taxon>Dikarya</taxon>
        <taxon>Ascomycota</taxon>
        <taxon>Pezizomycotina</taxon>
        <taxon>Lecanoromycetes</taxon>
        <taxon>OSLEUM clade</taxon>
        <taxon>Lecanoromycetidae</taxon>
        <taxon>Lecanorales</taxon>
        <taxon>Lecanorineae</taxon>
        <taxon>Parmeliaceae</taxon>
        <taxon>Alectoria</taxon>
    </lineage>
</organism>
<dbReference type="GO" id="GO:0006790">
    <property type="term" value="P:sulfur compound metabolic process"/>
    <property type="evidence" value="ECO:0007669"/>
    <property type="project" value="TreeGrafter"/>
</dbReference>
<dbReference type="InterPro" id="IPR014756">
    <property type="entry name" value="Ig_E-set"/>
</dbReference>
<evidence type="ECO:0000313" key="8">
    <source>
        <dbReference type="Proteomes" id="UP000664203"/>
    </source>
</evidence>
<comment type="caution">
    <text evidence="7">The sequence shown here is derived from an EMBL/GenBank/DDBJ whole genome shotgun (WGS) entry which is preliminary data.</text>
</comment>
<keyword evidence="3" id="KW-0479">Metal-binding</keyword>
<dbReference type="PRINTS" id="PR00407">
    <property type="entry name" value="EUMOPTERIN"/>
</dbReference>
<dbReference type="CDD" id="cd02110">
    <property type="entry name" value="SO_family_Moco_dimer"/>
    <property type="match status" value="1"/>
</dbReference>
<dbReference type="InterPro" id="IPR036374">
    <property type="entry name" value="OxRdtase_Mopterin-bd_sf"/>
</dbReference>
<dbReference type="EMBL" id="CAJPDR010000095">
    <property type="protein sequence ID" value="CAF9917051.1"/>
    <property type="molecule type" value="Genomic_DNA"/>
</dbReference>
<dbReference type="Pfam" id="PF00174">
    <property type="entry name" value="Oxidored_molyb"/>
    <property type="match status" value="1"/>
</dbReference>
<evidence type="ECO:0000256" key="1">
    <source>
        <dbReference type="ARBA" id="ARBA00001924"/>
    </source>
</evidence>
<dbReference type="SUPFAM" id="SSF81296">
    <property type="entry name" value="E set domains"/>
    <property type="match status" value="1"/>
</dbReference>
<dbReference type="FunFam" id="3.90.420.10:FF:000002">
    <property type="entry name" value="sulfite oxidase, mitochondrial"/>
    <property type="match status" value="1"/>
</dbReference>
<evidence type="ECO:0000256" key="2">
    <source>
        <dbReference type="ARBA" id="ARBA00022505"/>
    </source>
</evidence>
<reference evidence="7" key="1">
    <citation type="submission" date="2021-03" db="EMBL/GenBank/DDBJ databases">
        <authorList>
            <person name="Tagirdzhanova G."/>
        </authorList>
    </citation>
    <scope>NUCLEOTIDE SEQUENCE</scope>
</reference>
<evidence type="ECO:0000256" key="3">
    <source>
        <dbReference type="ARBA" id="ARBA00022723"/>
    </source>
</evidence>
<dbReference type="Gene3D" id="2.60.40.650">
    <property type="match status" value="1"/>
</dbReference>
<dbReference type="InterPro" id="IPR005066">
    <property type="entry name" value="MoCF_OxRdtse_dimer"/>
</dbReference>
<dbReference type="GO" id="GO:0005739">
    <property type="term" value="C:mitochondrion"/>
    <property type="evidence" value="ECO:0007669"/>
    <property type="project" value="TreeGrafter"/>
</dbReference>
<dbReference type="InterPro" id="IPR008335">
    <property type="entry name" value="Mopterin_OxRdtase_euk"/>
</dbReference>
<evidence type="ECO:0000259" key="5">
    <source>
        <dbReference type="Pfam" id="PF00174"/>
    </source>
</evidence>
<accession>A0A8H3F0K8</accession>
<dbReference type="PANTHER" id="PTHR19372:SF6">
    <property type="entry name" value="SULFITE OXIDASE"/>
    <property type="match status" value="1"/>
</dbReference>
<dbReference type="SUPFAM" id="SSF56524">
    <property type="entry name" value="Oxidoreductase molybdopterin-binding domain"/>
    <property type="match status" value="1"/>
</dbReference>
<proteinExistence type="predicted"/>
<keyword evidence="8" id="KW-1185">Reference proteome</keyword>
<evidence type="ECO:0000259" key="6">
    <source>
        <dbReference type="Pfam" id="PF03404"/>
    </source>
</evidence>
<keyword evidence="4" id="KW-0560">Oxidoreductase</keyword>
<comment type="cofactor">
    <cofactor evidence="1">
        <name>Mo-molybdopterin</name>
        <dbReference type="ChEBI" id="CHEBI:71302"/>
    </cofactor>
</comment>
<name>A0A8H3F0K8_9LECA</name>
<dbReference type="GO" id="GO:0043546">
    <property type="term" value="F:molybdopterin cofactor binding"/>
    <property type="evidence" value="ECO:0007669"/>
    <property type="project" value="TreeGrafter"/>
</dbReference>
<protein>
    <recommendedName>
        <fullName evidence="9">Sulfite oxidase</fullName>
    </recommendedName>
</protein>